<comment type="caution">
    <text evidence="1">The sequence shown here is derived from an EMBL/GenBank/DDBJ whole genome shotgun (WGS) entry which is preliminary data.</text>
</comment>
<proteinExistence type="predicted"/>
<gene>
    <name evidence="1" type="ORF">SLEP1_g1949</name>
</gene>
<dbReference type="EMBL" id="BPVZ01000002">
    <property type="protein sequence ID" value="GKU87567.1"/>
    <property type="molecule type" value="Genomic_DNA"/>
</dbReference>
<accession>A0AAV5HM36</accession>
<evidence type="ECO:0000313" key="2">
    <source>
        <dbReference type="Proteomes" id="UP001054252"/>
    </source>
</evidence>
<sequence length="179" mass="20684">MSRVYRWTIPSAFTSRKKTQVIKLRNETIKSSNTKKANLSATRTERIKLPLYDDGFGGHTYHISEFLRQPSGIEAVLNTSALQSFQLLENNVYRCILPEIQFLNFEVTPVLDLRVMPTRENCVVELLSCKFEGSEVFERQNEHFSATVKNHIMWDTSITEPFLEVDVKLNVSLEASFYN</sequence>
<dbReference type="Pfam" id="PF09366">
    <property type="entry name" value="DUF1997"/>
    <property type="match status" value="1"/>
</dbReference>
<evidence type="ECO:0000313" key="1">
    <source>
        <dbReference type="EMBL" id="GKU87567.1"/>
    </source>
</evidence>
<protein>
    <submittedName>
        <fullName evidence="1">Uncharacterized protein</fullName>
    </submittedName>
</protein>
<reference evidence="1 2" key="1">
    <citation type="journal article" date="2021" name="Commun. Biol.">
        <title>The genome of Shorea leprosula (Dipterocarpaceae) highlights the ecological relevance of drought in aseasonal tropical rainforests.</title>
        <authorList>
            <person name="Ng K.K.S."/>
            <person name="Kobayashi M.J."/>
            <person name="Fawcett J.A."/>
            <person name="Hatakeyama M."/>
            <person name="Paape T."/>
            <person name="Ng C.H."/>
            <person name="Ang C.C."/>
            <person name="Tnah L.H."/>
            <person name="Lee C.T."/>
            <person name="Nishiyama T."/>
            <person name="Sese J."/>
            <person name="O'Brien M.J."/>
            <person name="Copetti D."/>
            <person name="Mohd Noor M.I."/>
            <person name="Ong R.C."/>
            <person name="Putra M."/>
            <person name="Sireger I.Z."/>
            <person name="Indrioko S."/>
            <person name="Kosugi Y."/>
            <person name="Izuno A."/>
            <person name="Isagi Y."/>
            <person name="Lee S.L."/>
            <person name="Shimizu K.K."/>
        </authorList>
    </citation>
    <scope>NUCLEOTIDE SEQUENCE [LARGE SCALE GENOMIC DNA]</scope>
    <source>
        <strain evidence="1">214</strain>
    </source>
</reference>
<dbReference type="InterPro" id="IPR018971">
    <property type="entry name" value="DUF1997"/>
</dbReference>
<name>A0AAV5HM36_9ROSI</name>
<dbReference type="AlphaFoldDB" id="A0AAV5HM36"/>
<dbReference type="PANTHER" id="PTHR34131">
    <property type="entry name" value="(RAP ANNOTATION RELEASE2) GALACTOSE-BINDING LIKE DOMAIN CONTAINING PROTEIN"/>
    <property type="match status" value="1"/>
</dbReference>
<keyword evidence="2" id="KW-1185">Reference proteome</keyword>
<dbReference type="Proteomes" id="UP001054252">
    <property type="component" value="Unassembled WGS sequence"/>
</dbReference>
<dbReference type="PANTHER" id="PTHR34131:SF2">
    <property type="entry name" value="FAMILY PROTEIN, PUTATIVE (DUF1997)-RELATED"/>
    <property type="match status" value="1"/>
</dbReference>
<organism evidence="1 2">
    <name type="scientific">Rubroshorea leprosula</name>
    <dbReference type="NCBI Taxonomy" id="152421"/>
    <lineage>
        <taxon>Eukaryota</taxon>
        <taxon>Viridiplantae</taxon>
        <taxon>Streptophyta</taxon>
        <taxon>Embryophyta</taxon>
        <taxon>Tracheophyta</taxon>
        <taxon>Spermatophyta</taxon>
        <taxon>Magnoliopsida</taxon>
        <taxon>eudicotyledons</taxon>
        <taxon>Gunneridae</taxon>
        <taxon>Pentapetalae</taxon>
        <taxon>rosids</taxon>
        <taxon>malvids</taxon>
        <taxon>Malvales</taxon>
        <taxon>Dipterocarpaceae</taxon>
        <taxon>Rubroshorea</taxon>
    </lineage>
</organism>